<evidence type="ECO:0000313" key="1">
    <source>
        <dbReference type="EMBL" id="KAA1138497.1"/>
    </source>
</evidence>
<reference evidence="1 2" key="1">
    <citation type="submission" date="2019-05" db="EMBL/GenBank/DDBJ databases">
        <title>Emergence of the Ug99 lineage of the wheat stem rust pathogen through somatic hybridization.</title>
        <authorList>
            <person name="Li F."/>
            <person name="Upadhyaya N.M."/>
            <person name="Sperschneider J."/>
            <person name="Matny O."/>
            <person name="Nguyen-Phuc H."/>
            <person name="Mago R."/>
            <person name="Raley C."/>
            <person name="Miller M.E."/>
            <person name="Silverstein K.A.T."/>
            <person name="Henningsen E."/>
            <person name="Hirsch C.D."/>
            <person name="Visser B."/>
            <person name="Pretorius Z.A."/>
            <person name="Steffenson B.J."/>
            <person name="Schwessinger B."/>
            <person name="Dodds P.N."/>
            <person name="Figueroa M."/>
        </authorList>
    </citation>
    <scope>NUCLEOTIDE SEQUENCE [LARGE SCALE GENOMIC DNA]</scope>
    <source>
        <strain evidence="1 2">Ug99</strain>
    </source>
</reference>
<proteinExistence type="predicted"/>
<evidence type="ECO:0000313" key="2">
    <source>
        <dbReference type="Proteomes" id="UP000325313"/>
    </source>
</evidence>
<name>A0A5B0SKZ2_PUCGR</name>
<gene>
    <name evidence="1" type="ORF">PGTUg99_020276</name>
</gene>
<organism evidence="1 2">
    <name type="scientific">Puccinia graminis f. sp. tritici</name>
    <dbReference type="NCBI Taxonomy" id="56615"/>
    <lineage>
        <taxon>Eukaryota</taxon>
        <taxon>Fungi</taxon>
        <taxon>Dikarya</taxon>
        <taxon>Basidiomycota</taxon>
        <taxon>Pucciniomycotina</taxon>
        <taxon>Pucciniomycetes</taxon>
        <taxon>Pucciniales</taxon>
        <taxon>Pucciniaceae</taxon>
        <taxon>Puccinia</taxon>
    </lineage>
</organism>
<dbReference type="EMBL" id="VDEP01000002">
    <property type="protein sequence ID" value="KAA1138497.1"/>
    <property type="molecule type" value="Genomic_DNA"/>
</dbReference>
<protein>
    <submittedName>
        <fullName evidence="1">Uncharacterized protein</fullName>
    </submittedName>
</protein>
<comment type="caution">
    <text evidence="1">The sequence shown here is derived from an EMBL/GenBank/DDBJ whole genome shotgun (WGS) entry which is preliminary data.</text>
</comment>
<accession>A0A5B0SKZ2</accession>
<dbReference type="Proteomes" id="UP000325313">
    <property type="component" value="Unassembled WGS sequence"/>
</dbReference>
<dbReference type="AlphaFoldDB" id="A0A5B0SKZ2"/>
<sequence>MDTRRDSSFESHQNQVKISIWDKIKPRCGAETMSKIRVDRSSRIQDRVADRSSRIQDRVADWSSRIELQAKIEDLTGRTRRLKSRTNGWIYSGERAHPIADRTGPCHTCDRAATDGLRREGVLFQLRYHPSSKSSQAVSELKTLI</sequence>